<sequence>MVCVFPLFPRSSFHLCDRYTKQAAFLKSSLEFGTDLCLQTAGIQPTTVFPKAWALLGEFTSFFPNVKECQGYISFHSVQLFADHRGWCVCLYLRLTGHSPFL</sequence>
<comment type="caution">
    <text evidence="1">The sequence shown here is derived from an EMBL/GenBank/DDBJ whole genome shotgun (WGS) entry which is preliminary data.</text>
</comment>
<dbReference type="EMBL" id="JAHRIN010076669">
    <property type="protein sequence ID" value="MEQ2218253.1"/>
    <property type="molecule type" value="Genomic_DNA"/>
</dbReference>
<keyword evidence="2" id="KW-1185">Reference proteome</keyword>
<evidence type="ECO:0000313" key="1">
    <source>
        <dbReference type="EMBL" id="MEQ2218253.1"/>
    </source>
</evidence>
<reference evidence="1 2" key="1">
    <citation type="submission" date="2021-06" db="EMBL/GenBank/DDBJ databases">
        <authorList>
            <person name="Palmer J.M."/>
        </authorList>
    </citation>
    <scope>NUCLEOTIDE SEQUENCE [LARGE SCALE GENOMIC DNA]</scope>
    <source>
        <strain evidence="1 2">XC_2019</strain>
        <tissue evidence="1">Muscle</tissue>
    </source>
</reference>
<gene>
    <name evidence="1" type="ORF">XENOCAPTIV_000554</name>
</gene>
<name>A0ABV0SCK0_9TELE</name>
<organism evidence="1 2">
    <name type="scientific">Xenoophorus captivus</name>
    <dbReference type="NCBI Taxonomy" id="1517983"/>
    <lineage>
        <taxon>Eukaryota</taxon>
        <taxon>Metazoa</taxon>
        <taxon>Chordata</taxon>
        <taxon>Craniata</taxon>
        <taxon>Vertebrata</taxon>
        <taxon>Euteleostomi</taxon>
        <taxon>Actinopterygii</taxon>
        <taxon>Neopterygii</taxon>
        <taxon>Teleostei</taxon>
        <taxon>Neoteleostei</taxon>
        <taxon>Acanthomorphata</taxon>
        <taxon>Ovalentaria</taxon>
        <taxon>Atherinomorphae</taxon>
        <taxon>Cyprinodontiformes</taxon>
        <taxon>Goodeidae</taxon>
        <taxon>Xenoophorus</taxon>
    </lineage>
</organism>
<dbReference type="Proteomes" id="UP001434883">
    <property type="component" value="Unassembled WGS sequence"/>
</dbReference>
<accession>A0ABV0SCK0</accession>
<protein>
    <submittedName>
        <fullName evidence="1">Uncharacterized protein</fullName>
    </submittedName>
</protein>
<proteinExistence type="predicted"/>
<evidence type="ECO:0000313" key="2">
    <source>
        <dbReference type="Proteomes" id="UP001434883"/>
    </source>
</evidence>